<feature type="region of interest" description="Disordered" evidence="3">
    <location>
        <begin position="577"/>
        <end position="610"/>
    </location>
</feature>
<sequence>MVRVVKRMVKKKVPKLVPKGEAVEGGEERISGGDGGKAVGKVESLVGVCEEDGDLGRMVVGLCDGGNHGSLCGVVLDAGRSEDGMAEKLDSAAEMPVVDEFERNVGAGKSEDGMVEKYDSAAQMLVEEFLSTPPDTERYVGAGKGKDDMVDKIDSAVEMMVEELLSGPASFRMEAIARGEPPDLGNDSATVQVPVDGDAAGCSLVEAVDPDANIAMQVEKLDDDAVADTQEEMVDGDAAAEFLVEKENKDLAAEVKAVNVVSVGDRSNECEAEVVGACGGGEQERGKDEVEKADDSEVAAGKIFVSGELEALKRQKRQNTEVFVGRLSRDAKQEDAKKVFGVVGEIVEVRLAVHGKTGKDKVFAFVKYTSAADANKALEKLREVEICGKQCSASPVEDSDTIFLGNIDKKWTNEDVTRILQEMGMEKIDKLTVMGDPNNVECNRGFAFLELETKRAAQIAFRKLQKDMMGKLQRVKVAWAEPLSKPDDEELLKVKSVYAEYIPPSWDEDKVRNHFKRFGEIENVVLGRNLRSSKRKDFAFVNFKTREHALACIESFNSGMFSDKGLKVNGKVSLAKSIPKGKPSKKVNESTHREISKQNPSGTKRPVKLGEPRHKEVPATYISSDRIDPRRPSETSSELERLLAERALQKQTQAWLEVLVLSKKSSFSAALLPDRKRSFSILGHDLYQSDPRQYTCVRMETPFPIRSPIHRDVPPGVGMTSPYHHQLGVSHESGYRYADYTNLDPAWDLIPFDVCSDGHFRGMNFPTEEVAIFLIDVSAHHALLL</sequence>
<reference evidence="5" key="2">
    <citation type="journal article" date="2023" name="Plants (Basel)">
        <title>Annotation of the Turnera subulata (Passifloraceae) Draft Genome Reveals the S-Locus Evolved after the Divergence of Turneroideae from Passifloroideae in a Stepwise Manner.</title>
        <authorList>
            <person name="Henning P.M."/>
            <person name="Roalson E.H."/>
            <person name="Mir W."/>
            <person name="McCubbin A.G."/>
            <person name="Shore J.S."/>
        </authorList>
    </citation>
    <scope>NUCLEOTIDE SEQUENCE</scope>
    <source>
        <strain evidence="5">F60SS</strain>
    </source>
</reference>
<reference evidence="5" key="1">
    <citation type="submission" date="2022-02" db="EMBL/GenBank/DDBJ databases">
        <authorList>
            <person name="Henning P.M."/>
            <person name="McCubbin A.G."/>
            <person name="Shore J.S."/>
        </authorList>
    </citation>
    <scope>NUCLEOTIDE SEQUENCE</scope>
    <source>
        <strain evidence="5">F60SS</strain>
        <tissue evidence="5">Leaves</tissue>
    </source>
</reference>
<organism evidence="5 6">
    <name type="scientific">Turnera subulata</name>
    <dbReference type="NCBI Taxonomy" id="218843"/>
    <lineage>
        <taxon>Eukaryota</taxon>
        <taxon>Viridiplantae</taxon>
        <taxon>Streptophyta</taxon>
        <taxon>Embryophyta</taxon>
        <taxon>Tracheophyta</taxon>
        <taxon>Spermatophyta</taxon>
        <taxon>Magnoliopsida</taxon>
        <taxon>eudicotyledons</taxon>
        <taxon>Gunneridae</taxon>
        <taxon>Pentapetalae</taxon>
        <taxon>rosids</taxon>
        <taxon>fabids</taxon>
        <taxon>Malpighiales</taxon>
        <taxon>Passifloraceae</taxon>
        <taxon>Turnera</taxon>
    </lineage>
</organism>
<dbReference type="Proteomes" id="UP001141552">
    <property type="component" value="Unassembled WGS sequence"/>
</dbReference>
<dbReference type="Pfam" id="PF00076">
    <property type="entry name" value="RRM_1"/>
    <property type="match status" value="2"/>
</dbReference>
<dbReference type="OrthoDB" id="3800936at2759"/>
<dbReference type="SMART" id="SM00360">
    <property type="entry name" value="RRM"/>
    <property type="match status" value="3"/>
</dbReference>
<dbReference type="Gene3D" id="3.30.70.330">
    <property type="match status" value="3"/>
</dbReference>
<evidence type="ECO:0000256" key="3">
    <source>
        <dbReference type="SAM" id="MobiDB-lite"/>
    </source>
</evidence>
<dbReference type="InterPro" id="IPR035979">
    <property type="entry name" value="RBD_domain_sf"/>
</dbReference>
<evidence type="ECO:0000313" key="5">
    <source>
        <dbReference type="EMBL" id="KAJ4828744.1"/>
    </source>
</evidence>
<gene>
    <name evidence="5" type="ORF">Tsubulata_043078</name>
</gene>
<evidence type="ECO:0000256" key="1">
    <source>
        <dbReference type="ARBA" id="ARBA00022884"/>
    </source>
</evidence>
<evidence type="ECO:0000259" key="4">
    <source>
        <dbReference type="PROSITE" id="PS50102"/>
    </source>
</evidence>
<keyword evidence="6" id="KW-1185">Reference proteome</keyword>
<evidence type="ECO:0000313" key="6">
    <source>
        <dbReference type="Proteomes" id="UP001141552"/>
    </source>
</evidence>
<proteinExistence type="predicted"/>
<dbReference type="PANTHER" id="PTHR21245">
    <property type="entry name" value="HETEROGENEOUS NUCLEAR RIBONUCLEOPROTEIN"/>
    <property type="match status" value="1"/>
</dbReference>
<dbReference type="CDD" id="cd00590">
    <property type="entry name" value="RRM_SF"/>
    <property type="match status" value="3"/>
</dbReference>
<dbReference type="InterPro" id="IPR012677">
    <property type="entry name" value="Nucleotide-bd_a/b_plait_sf"/>
</dbReference>
<name>A0A9Q0FDE8_9ROSI</name>
<feature type="domain" description="RRM" evidence="4">
    <location>
        <begin position="400"/>
        <end position="482"/>
    </location>
</feature>
<feature type="domain" description="RRM" evidence="4">
    <location>
        <begin position="495"/>
        <end position="573"/>
    </location>
</feature>
<dbReference type="EMBL" id="JAKUCV010006093">
    <property type="protein sequence ID" value="KAJ4828744.1"/>
    <property type="molecule type" value="Genomic_DNA"/>
</dbReference>
<comment type="caution">
    <text evidence="5">The sequence shown here is derived from an EMBL/GenBank/DDBJ whole genome shotgun (WGS) entry which is preliminary data.</text>
</comment>
<accession>A0A9Q0FDE8</accession>
<protein>
    <recommendedName>
        <fullName evidence="4">RRM domain-containing protein</fullName>
    </recommendedName>
</protein>
<feature type="domain" description="RRM" evidence="4">
    <location>
        <begin position="320"/>
        <end position="398"/>
    </location>
</feature>
<dbReference type="SUPFAM" id="SSF54928">
    <property type="entry name" value="RNA-binding domain, RBD"/>
    <property type="match status" value="2"/>
</dbReference>
<dbReference type="AlphaFoldDB" id="A0A9Q0FDE8"/>
<dbReference type="InterPro" id="IPR000504">
    <property type="entry name" value="RRM_dom"/>
</dbReference>
<feature type="compositionally biased region" description="Basic and acidic residues" evidence="3">
    <location>
        <begin position="586"/>
        <end position="596"/>
    </location>
</feature>
<keyword evidence="1 2" id="KW-0694">RNA-binding</keyword>
<evidence type="ECO:0000256" key="2">
    <source>
        <dbReference type="PROSITE-ProRule" id="PRU00176"/>
    </source>
</evidence>
<dbReference type="PROSITE" id="PS50102">
    <property type="entry name" value="RRM"/>
    <property type="match status" value="3"/>
</dbReference>
<dbReference type="GO" id="GO:0003723">
    <property type="term" value="F:RNA binding"/>
    <property type="evidence" value="ECO:0007669"/>
    <property type="project" value="UniProtKB-UniRule"/>
</dbReference>